<dbReference type="Proteomes" id="UP000215914">
    <property type="component" value="Unassembled WGS sequence"/>
</dbReference>
<accession>A0A9K3GY14</accession>
<organism evidence="1 2">
    <name type="scientific">Helianthus annuus</name>
    <name type="common">Common sunflower</name>
    <dbReference type="NCBI Taxonomy" id="4232"/>
    <lineage>
        <taxon>Eukaryota</taxon>
        <taxon>Viridiplantae</taxon>
        <taxon>Streptophyta</taxon>
        <taxon>Embryophyta</taxon>
        <taxon>Tracheophyta</taxon>
        <taxon>Spermatophyta</taxon>
        <taxon>Magnoliopsida</taxon>
        <taxon>eudicotyledons</taxon>
        <taxon>Gunneridae</taxon>
        <taxon>Pentapetalae</taxon>
        <taxon>asterids</taxon>
        <taxon>campanulids</taxon>
        <taxon>Asterales</taxon>
        <taxon>Asteraceae</taxon>
        <taxon>Asteroideae</taxon>
        <taxon>Heliantheae alliance</taxon>
        <taxon>Heliantheae</taxon>
        <taxon>Helianthus</taxon>
    </lineage>
</organism>
<comment type="caution">
    <text evidence="1">The sequence shown here is derived from an EMBL/GenBank/DDBJ whole genome shotgun (WGS) entry which is preliminary data.</text>
</comment>
<evidence type="ECO:0000313" key="2">
    <source>
        <dbReference type="Proteomes" id="UP000215914"/>
    </source>
</evidence>
<dbReference type="AlphaFoldDB" id="A0A9K3GY14"/>
<gene>
    <name evidence="1" type="ORF">HanXRQr2_Chr16g0751141</name>
</gene>
<sequence length="41" mass="4802">MCAPIRGNWELLTELAKSCHIGIKMDFIRYLDVICCQTRRC</sequence>
<dbReference type="EMBL" id="MNCJ02000331">
    <property type="protein sequence ID" value="KAF5760242.1"/>
    <property type="molecule type" value="Genomic_DNA"/>
</dbReference>
<dbReference type="Gramene" id="mRNA:HanXRQr2_Chr16g0751141">
    <property type="protein sequence ID" value="mRNA:HanXRQr2_Chr16g0751141"/>
    <property type="gene ID" value="HanXRQr2_Chr16g0751141"/>
</dbReference>
<reference evidence="1" key="2">
    <citation type="submission" date="2020-06" db="EMBL/GenBank/DDBJ databases">
        <title>Helianthus annuus Genome sequencing and assembly Release 2.</title>
        <authorList>
            <person name="Gouzy J."/>
            <person name="Langlade N."/>
            <person name="Munos S."/>
        </authorList>
    </citation>
    <scope>NUCLEOTIDE SEQUENCE</scope>
    <source>
        <tissue evidence="1">Leaves</tissue>
    </source>
</reference>
<protein>
    <submittedName>
        <fullName evidence="1">Uncharacterized protein</fullName>
    </submittedName>
</protein>
<evidence type="ECO:0000313" key="1">
    <source>
        <dbReference type="EMBL" id="KAF5760242.1"/>
    </source>
</evidence>
<name>A0A9K3GY14_HELAN</name>
<proteinExistence type="predicted"/>
<reference evidence="1" key="1">
    <citation type="journal article" date="2017" name="Nature">
        <title>The sunflower genome provides insights into oil metabolism, flowering and Asterid evolution.</title>
        <authorList>
            <person name="Badouin H."/>
            <person name="Gouzy J."/>
            <person name="Grassa C.J."/>
            <person name="Murat F."/>
            <person name="Staton S.E."/>
            <person name="Cottret L."/>
            <person name="Lelandais-Briere C."/>
            <person name="Owens G.L."/>
            <person name="Carrere S."/>
            <person name="Mayjonade B."/>
            <person name="Legrand L."/>
            <person name="Gill N."/>
            <person name="Kane N.C."/>
            <person name="Bowers J.E."/>
            <person name="Hubner S."/>
            <person name="Bellec A."/>
            <person name="Berard A."/>
            <person name="Berges H."/>
            <person name="Blanchet N."/>
            <person name="Boniface M.C."/>
            <person name="Brunel D."/>
            <person name="Catrice O."/>
            <person name="Chaidir N."/>
            <person name="Claudel C."/>
            <person name="Donnadieu C."/>
            <person name="Faraut T."/>
            <person name="Fievet G."/>
            <person name="Helmstetter N."/>
            <person name="King M."/>
            <person name="Knapp S.J."/>
            <person name="Lai Z."/>
            <person name="Le Paslier M.C."/>
            <person name="Lippi Y."/>
            <person name="Lorenzon L."/>
            <person name="Mandel J.R."/>
            <person name="Marage G."/>
            <person name="Marchand G."/>
            <person name="Marquand E."/>
            <person name="Bret-Mestries E."/>
            <person name="Morien E."/>
            <person name="Nambeesan S."/>
            <person name="Nguyen T."/>
            <person name="Pegot-Espagnet P."/>
            <person name="Pouilly N."/>
            <person name="Raftis F."/>
            <person name="Sallet E."/>
            <person name="Schiex T."/>
            <person name="Thomas J."/>
            <person name="Vandecasteele C."/>
            <person name="Vares D."/>
            <person name="Vear F."/>
            <person name="Vautrin S."/>
            <person name="Crespi M."/>
            <person name="Mangin B."/>
            <person name="Burke J.M."/>
            <person name="Salse J."/>
            <person name="Munos S."/>
            <person name="Vincourt P."/>
            <person name="Rieseberg L.H."/>
            <person name="Langlade N.B."/>
        </authorList>
    </citation>
    <scope>NUCLEOTIDE SEQUENCE</scope>
    <source>
        <tissue evidence="1">Leaves</tissue>
    </source>
</reference>
<keyword evidence="2" id="KW-1185">Reference proteome</keyword>